<evidence type="ECO:0000313" key="1">
    <source>
        <dbReference type="EMBL" id="QGZ17125.1"/>
    </source>
</evidence>
<evidence type="ECO:0000313" key="2">
    <source>
        <dbReference type="Proteomes" id="UP000438167"/>
    </source>
</evidence>
<dbReference type="Pfam" id="PF12789">
    <property type="entry name" value="PTR"/>
    <property type="match status" value="4"/>
</dbReference>
<dbReference type="RefSeq" id="YP_009885948.1">
    <property type="nucleotide sequence ID" value="NC_049489.1"/>
</dbReference>
<dbReference type="CDD" id="cd19958">
    <property type="entry name" value="pyocin_knob"/>
    <property type="match status" value="1"/>
</dbReference>
<accession>A0A6B9J7K5</accession>
<dbReference type="GeneID" id="55815354"/>
<gene>
    <name evidence="1" type="primary">26</name>
    <name evidence="1" type="ORF">SEA_DRYANG_26</name>
</gene>
<organism evidence="1 2">
    <name type="scientific">Arthrobacter phage DrYang</name>
    <dbReference type="NCBI Taxonomy" id="2686080"/>
    <lineage>
        <taxon>Viruses</taxon>
        <taxon>Duplodnaviria</taxon>
        <taxon>Heunggongvirae</taxon>
        <taxon>Uroviricota</taxon>
        <taxon>Caudoviricetes</taxon>
        <taxon>Klausavirus</taxon>
        <taxon>Klausavirus dryang</taxon>
    </lineage>
</organism>
<keyword evidence="2" id="KW-1185">Reference proteome</keyword>
<protein>
    <submittedName>
        <fullName evidence="1">Minor tail protein</fullName>
    </submittedName>
</protein>
<reference evidence="1 2" key="1">
    <citation type="submission" date="2019-11" db="EMBL/GenBank/DDBJ databases">
        <authorList>
            <person name="Donovan J."/>
            <person name="Schaffer R."/>
            <person name="Bae M.S."/>
            <person name="Gitobu P.N."/>
            <person name="Guan P."/>
            <person name="Olavarrieta M.P."/>
            <person name="Perez Cortez K."/>
            <person name="Tozier F.G."/>
            <person name="Vasilopoulos H."/>
            <person name="Zhang S."/>
            <person name="Kapinos A."/>
            <person name="Freise A.C."/>
            <person name="Moberg-Parker J."/>
            <person name="Garlena R.A."/>
            <person name="Russell D.A."/>
            <person name="Pope W.H."/>
            <person name="Jacobs-Sera D."/>
            <person name="Hatfull G.F."/>
        </authorList>
    </citation>
    <scope>NUCLEOTIDE SEQUENCE [LARGE SCALE GENOMIC DNA]</scope>
</reference>
<dbReference type="KEGG" id="vg:55815354"/>
<dbReference type="Proteomes" id="UP000438167">
    <property type="component" value="Segment"/>
</dbReference>
<sequence length="828" mass="85232">MNRSALAQAARKPNRTEAPDKVASFYRGIVAEVRSDGMLWVVVPRLAGDTPIGPMPAASYALNVGERVMVGAVEDSRSDLMIICREYGDSSAFPAFEGVHLATAPTGPDHATRKDYVDALGDISANPNTVARRGASGSILAQEVYLSGLQTANNAATRKSYVDAGDAARLPKNPTLLPQIAHDLNDYQTPDVMHQSYNAAANVSANYPVPLAGLLEVFSPSTSFIYQRYTSYSNLSRVFWRAKYSTGAWGAWKEVQDVAAFTTALAGKSDVGHTHAAADVTSGVFAAARLPAATGAVQGAMSAADKTKLDAASAAATPSTLVMLDVNGRAQVAAPSATGDIANKSYVDTQVGTRALTAHTHAAADVTSGVFAASLLPAATTSAQGAMSAADKTKLDAANISNTGSTLALRTSTGDLMATNFFMPNGQAQSTLPQSLTRKDYVDTAVAAKANTSHTHTYADITGTVPTAALPPLAVNDVFPVDSQAEMLALTAQRGDMAIRSDNGRSYVLSVDAPGTLANWKEVMAAGQVQSVAGKTGVVALVKGDVGLGNVDNTSDANKPVSTATQTALNGKSNTGHTHLWADLTDKPATFTPSAHTHNASDINAGTLAAARLPAATSATAGSMSAADKAKLDAASAAATANTLVLLDASGRAQVATPAVAADIANKSYADTKAALSHTHAAADVTSGTFAAARLPLVTTSANGAMSAADKTAFDALSEDTGWVNVPLTSPWVNYDTGLHATAQVRRIGQRVELKAFLKSGSLGTNVGIIPAGTGPGFRPVSQRWGTATFQATNIGSTFSVVYPDGTVYLSGTGAVTYVSIEMSWFVG</sequence>
<proteinExistence type="predicted"/>
<name>A0A6B9J7K5_9CAUD</name>
<dbReference type="EMBL" id="MN703411">
    <property type="protein sequence ID" value="QGZ17125.1"/>
    <property type="molecule type" value="Genomic_DNA"/>
</dbReference>